<feature type="domain" description="Lactate/malate dehydrogenase C-terminal" evidence="2">
    <location>
        <begin position="2"/>
        <end position="73"/>
    </location>
</feature>
<keyword evidence="3" id="KW-1185">Reference proteome</keyword>
<evidence type="ECO:0000313" key="3">
    <source>
        <dbReference type="Proteomes" id="UP000695022"/>
    </source>
</evidence>
<name>A0ABM1EIT4_PRICU</name>
<dbReference type="Proteomes" id="UP000695022">
    <property type="component" value="Unplaced"/>
</dbReference>
<protein>
    <submittedName>
        <fullName evidence="4">Malate dehydrogenase-like</fullName>
    </submittedName>
</protein>
<dbReference type="Gene3D" id="3.90.110.10">
    <property type="entry name" value="Lactate dehydrogenase/glycoside hydrolase, family 4, C-terminal"/>
    <property type="match status" value="1"/>
</dbReference>
<dbReference type="InterPro" id="IPR015955">
    <property type="entry name" value="Lactate_DH/Glyco_Ohase_4_C"/>
</dbReference>
<sequence>MRDWWLGTAPGEWVSMAVASDGSYGVPHGLVYSFPVTIEKKEWSVVKGLKLSGFAEEKMRSAAEELISEIIDAESDGHTLLARL</sequence>
<dbReference type="PANTHER" id="PTHR23382">
    <property type="entry name" value="MALATE DEHYDROGENASE"/>
    <property type="match status" value="1"/>
</dbReference>
<accession>A0ABM1EIT4</accession>
<evidence type="ECO:0000259" key="2">
    <source>
        <dbReference type="Pfam" id="PF02866"/>
    </source>
</evidence>
<dbReference type="SUPFAM" id="SSF56327">
    <property type="entry name" value="LDH C-terminal domain-like"/>
    <property type="match status" value="1"/>
</dbReference>
<evidence type="ECO:0000256" key="1">
    <source>
        <dbReference type="ARBA" id="ARBA00023002"/>
    </source>
</evidence>
<keyword evidence="1" id="KW-0560">Oxidoreductase</keyword>
<reference evidence="4" key="1">
    <citation type="submission" date="2025-08" db="UniProtKB">
        <authorList>
            <consortium name="RefSeq"/>
        </authorList>
    </citation>
    <scope>IDENTIFICATION</scope>
</reference>
<proteinExistence type="predicted"/>
<dbReference type="Pfam" id="PF02866">
    <property type="entry name" value="Ldh_1_C"/>
    <property type="match status" value="1"/>
</dbReference>
<organism evidence="3 4">
    <name type="scientific">Priapulus caudatus</name>
    <name type="common">Priapulid worm</name>
    <dbReference type="NCBI Taxonomy" id="37621"/>
    <lineage>
        <taxon>Eukaryota</taxon>
        <taxon>Metazoa</taxon>
        <taxon>Ecdysozoa</taxon>
        <taxon>Scalidophora</taxon>
        <taxon>Priapulida</taxon>
        <taxon>Priapulimorpha</taxon>
        <taxon>Priapulimorphida</taxon>
        <taxon>Priapulidae</taxon>
        <taxon>Priapulus</taxon>
    </lineage>
</organism>
<evidence type="ECO:0000313" key="4">
    <source>
        <dbReference type="RefSeq" id="XP_014672105.1"/>
    </source>
</evidence>
<dbReference type="InterPro" id="IPR022383">
    <property type="entry name" value="Lactate/malate_DH_C"/>
</dbReference>
<dbReference type="RefSeq" id="XP_014672105.1">
    <property type="nucleotide sequence ID" value="XM_014816619.1"/>
</dbReference>
<gene>
    <name evidence="4" type="primary">LOC106812685</name>
</gene>
<dbReference type="GeneID" id="106812685"/>
<dbReference type="InterPro" id="IPR010945">
    <property type="entry name" value="Malate_DH_type2"/>
</dbReference>